<proteinExistence type="predicted"/>
<keyword evidence="1" id="KW-0472">Membrane</keyword>
<dbReference type="PANTHER" id="PTHR37841">
    <property type="entry name" value="GLR2918 PROTEIN"/>
    <property type="match status" value="1"/>
</dbReference>
<dbReference type="OrthoDB" id="2485468at2"/>
<evidence type="ECO:0000256" key="2">
    <source>
        <dbReference type="SAM" id="SignalP"/>
    </source>
</evidence>
<keyword evidence="4" id="KW-1185">Reference proteome</keyword>
<dbReference type="STRING" id="659014.SAMN04487996_13730"/>
<organism evidence="3 4">
    <name type="scientific">Dyadobacter soli</name>
    <dbReference type="NCBI Taxonomy" id="659014"/>
    <lineage>
        <taxon>Bacteria</taxon>
        <taxon>Pseudomonadati</taxon>
        <taxon>Bacteroidota</taxon>
        <taxon>Cytophagia</taxon>
        <taxon>Cytophagales</taxon>
        <taxon>Spirosomataceae</taxon>
        <taxon>Dyadobacter</taxon>
    </lineage>
</organism>
<feature type="chain" id="PRO_5011729942" evidence="2">
    <location>
        <begin position="24"/>
        <end position="454"/>
    </location>
</feature>
<dbReference type="Proteomes" id="UP000198748">
    <property type="component" value="Unassembled WGS sequence"/>
</dbReference>
<evidence type="ECO:0000313" key="3">
    <source>
        <dbReference type="EMBL" id="SDH43716.1"/>
    </source>
</evidence>
<reference evidence="4" key="1">
    <citation type="submission" date="2016-10" db="EMBL/GenBank/DDBJ databases">
        <authorList>
            <person name="Varghese N."/>
            <person name="Submissions S."/>
        </authorList>
    </citation>
    <scope>NUCLEOTIDE SEQUENCE [LARGE SCALE GENOMIC DNA]</scope>
    <source>
        <strain evidence="4">DSM 25329</strain>
    </source>
</reference>
<protein>
    <submittedName>
        <fullName evidence="3">WG containing repeat-containing protein</fullName>
    </submittedName>
</protein>
<name>A0A1G8CDY5_9BACT</name>
<dbReference type="AlphaFoldDB" id="A0A1G8CDY5"/>
<accession>A0A1G8CDY5</accession>
<keyword evidence="1" id="KW-1133">Transmembrane helix</keyword>
<sequence>MHRPTFYNLTLLFLLLQSAWAMAQTKPSAKPTGNKAWLKDYNDYREYDDIYVVKKVTIPCRSYETFITDKNGRKLTPAYRDIGDFAEGVAEFVPMELDAEGHGLHGFIDKRGKIVIEPKYISTDRFRDGKTWVIYPSGKHYGLSYIDLTGKEIYRIPIHHFTSNYLIKDSDIDFLCNQDTKEDVLWWIQRPMDFWLLNFNFSRFIEKEIKASKFIYHFLYKGKYGIIDKNMMLKIPVALDDIDPEYKFSGQGMERVRYGDKYGYISPFTGDLIVPFDYTDTRKPTNGLFWVKKNGKWGCIDKTGKLRIAHLYDEATGFTSENRSAVAINGKFGHIDKSGKIRTPLKYDFASYFNHGISMIRIDDKYGYMDTTGRFITEIIYDEALPFDRTTTAVERSWLRFELSLDGKEQFIGFSYKLNAVFIIIGVLIFIWLNNLLYQRVLKKRLVRKPKKQG</sequence>
<feature type="signal peptide" evidence="2">
    <location>
        <begin position="1"/>
        <end position="23"/>
    </location>
</feature>
<gene>
    <name evidence="3" type="ORF">SAMN04487996_13730</name>
</gene>
<dbReference type="RefSeq" id="WP_090157799.1">
    <property type="nucleotide sequence ID" value="NZ_FNAN01000037.1"/>
</dbReference>
<feature type="transmembrane region" description="Helical" evidence="1">
    <location>
        <begin position="418"/>
        <end position="438"/>
    </location>
</feature>
<keyword evidence="2" id="KW-0732">Signal</keyword>
<dbReference type="SUPFAM" id="SSF69360">
    <property type="entry name" value="Cell wall binding repeat"/>
    <property type="match status" value="1"/>
</dbReference>
<dbReference type="Pfam" id="PF14903">
    <property type="entry name" value="WG_beta_rep"/>
    <property type="match status" value="3"/>
</dbReference>
<dbReference type="PANTHER" id="PTHR37841:SF1">
    <property type="entry name" value="DUF3298 DOMAIN-CONTAINING PROTEIN"/>
    <property type="match status" value="1"/>
</dbReference>
<keyword evidence="1" id="KW-0812">Transmembrane</keyword>
<evidence type="ECO:0000313" key="4">
    <source>
        <dbReference type="Proteomes" id="UP000198748"/>
    </source>
</evidence>
<evidence type="ECO:0000256" key="1">
    <source>
        <dbReference type="SAM" id="Phobius"/>
    </source>
</evidence>
<dbReference type="InterPro" id="IPR032774">
    <property type="entry name" value="WG_beta_rep"/>
</dbReference>
<dbReference type="EMBL" id="FNAN01000037">
    <property type="protein sequence ID" value="SDH43716.1"/>
    <property type="molecule type" value="Genomic_DNA"/>
</dbReference>